<dbReference type="EMBL" id="JXIQ01000065">
    <property type="protein sequence ID" value="KIY22554.1"/>
    <property type="molecule type" value="Genomic_DNA"/>
</dbReference>
<dbReference type="Proteomes" id="UP000032512">
    <property type="component" value="Unassembled WGS sequence"/>
</dbReference>
<comment type="caution">
    <text evidence="1">The sequence shown here is derived from an EMBL/GenBank/DDBJ whole genome shotgun (WGS) entry which is preliminary data.</text>
</comment>
<dbReference type="AlphaFoldDB" id="A0A0D6Z9S3"/>
<gene>
    <name evidence="1" type="ORF">UB32_07740</name>
</gene>
<accession>A0A0D6Z9S3</accession>
<organism evidence="1 2">
    <name type="scientific">Mesobacillus subterraneus</name>
    <dbReference type="NCBI Taxonomy" id="285983"/>
    <lineage>
        <taxon>Bacteria</taxon>
        <taxon>Bacillati</taxon>
        <taxon>Bacillota</taxon>
        <taxon>Bacilli</taxon>
        <taxon>Bacillales</taxon>
        <taxon>Bacillaceae</taxon>
        <taxon>Mesobacillus</taxon>
    </lineage>
</organism>
<proteinExistence type="predicted"/>
<evidence type="ECO:0000313" key="1">
    <source>
        <dbReference type="EMBL" id="KIY22554.1"/>
    </source>
</evidence>
<protein>
    <submittedName>
        <fullName evidence="1">Uncharacterized protein</fullName>
    </submittedName>
</protein>
<keyword evidence="2" id="KW-1185">Reference proteome</keyword>
<evidence type="ECO:0000313" key="2">
    <source>
        <dbReference type="Proteomes" id="UP000032512"/>
    </source>
</evidence>
<name>A0A0D6Z9S3_9BACI</name>
<dbReference type="OrthoDB" id="2910094at2"/>
<dbReference type="PATRIC" id="fig|285983.3.peg.4141"/>
<dbReference type="RefSeq" id="WP_044392610.1">
    <property type="nucleotide sequence ID" value="NZ_JXIQ01000065.1"/>
</dbReference>
<sequence>MSKELVQEKEFDITELVEVLSLEDELEMDNDIREWLHTPIVQLKEYGFSEPDSQEEYIAMLQDLSSYLMER</sequence>
<reference evidence="1 2" key="1">
    <citation type="submission" date="2015-01" db="EMBL/GenBank/DDBJ databases">
        <title>Draft genome sequences of the supercritical CO2 tolerant bacteria Bacillus subterraneus MITOT1 and Bacillus cereus MIT0214.</title>
        <authorList>
            <person name="Peet K.C."/>
            <person name="Thompson J.R."/>
        </authorList>
    </citation>
    <scope>NUCLEOTIDE SEQUENCE [LARGE SCALE GENOMIC DNA]</scope>
    <source>
        <strain evidence="1 2">MITOT1</strain>
    </source>
</reference>